<gene>
    <name evidence="1" type="ORF">BDV96DRAFT_661991</name>
</gene>
<dbReference type="Proteomes" id="UP000799770">
    <property type="component" value="Unassembled WGS sequence"/>
</dbReference>
<sequence length="242" mass="27596">MAKTQFLEIPSEIRLHIYSYVLPTALASKEYSNEKPLRSHVLPCDVLRATCKTIKSEIDHEVVKDCAKYVTNLHHGLQQSQTNTHPNVWYEEGRARFSIPKTFSETKTLEIAIDMSKGVRYGVRKSERTRLLPSRVFGHLSSHFRTVRWILSNNTGGVASEIIIQCFWALYDHHSHRASGRIETLPAVLEIIFGTSIDFGTRGLFCELLKGRPFNSTILYHHRGNQKEILGVRLKGGQQIPN</sequence>
<evidence type="ECO:0000313" key="1">
    <source>
        <dbReference type="EMBL" id="KAF2113735.1"/>
    </source>
</evidence>
<name>A0A6A5Z2S4_9PLEO</name>
<keyword evidence="2" id="KW-1185">Reference proteome</keyword>
<organism evidence="1 2">
    <name type="scientific">Lophiotrema nucula</name>
    <dbReference type="NCBI Taxonomy" id="690887"/>
    <lineage>
        <taxon>Eukaryota</taxon>
        <taxon>Fungi</taxon>
        <taxon>Dikarya</taxon>
        <taxon>Ascomycota</taxon>
        <taxon>Pezizomycotina</taxon>
        <taxon>Dothideomycetes</taxon>
        <taxon>Pleosporomycetidae</taxon>
        <taxon>Pleosporales</taxon>
        <taxon>Lophiotremataceae</taxon>
        <taxon>Lophiotrema</taxon>
    </lineage>
</organism>
<dbReference type="OrthoDB" id="3801219at2759"/>
<reference evidence="1" key="1">
    <citation type="journal article" date="2020" name="Stud. Mycol.">
        <title>101 Dothideomycetes genomes: a test case for predicting lifestyles and emergence of pathogens.</title>
        <authorList>
            <person name="Haridas S."/>
            <person name="Albert R."/>
            <person name="Binder M."/>
            <person name="Bloem J."/>
            <person name="Labutti K."/>
            <person name="Salamov A."/>
            <person name="Andreopoulos B."/>
            <person name="Baker S."/>
            <person name="Barry K."/>
            <person name="Bills G."/>
            <person name="Bluhm B."/>
            <person name="Cannon C."/>
            <person name="Castanera R."/>
            <person name="Culley D."/>
            <person name="Daum C."/>
            <person name="Ezra D."/>
            <person name="Gonzalez J."/>
            <person name="Henrissat B."/>
            <person name="Kuo A."/>
            <person name="Liang C."/>
            <person name="Lipzen A."/>
            <person name="Lutzoni F."/>
            <person name="Magnuson J."/>
            <person name="Mondo S."/>
            <person name="Nolan M."/>
            <person name="Ohm R."/>
            <person name="Pangilinan J."/>
            <person name="Park H.-J."/>
            <person name="Ramirez L."/>
            <person name="Alfaro M."/>
            <person name="Sun H."/>
            <person name="Tritt A."/>
            <person name="Yoshinaga Y."/>
            <person name="Zwiers L.-H."/>
            <person name="Turgeon B."/>
            <person name="Goodwin S."/>
            <person name="Spatafora J."/>
            <person name="Crous P."/>
            <person name="Grigoriev I."/>
        </authorList>
    </citation>
    <scope>NUCLEOTIDE SEQUENCE</scope>
    <source>
        <strain evidence="1">CBS 627.86</strain>
    </source>
</reference>
<protein>
    <submittedName>
        <fullName evidence="1">Uncharacterized protein</fullName>
    </submittedName>
</protein>
<dbReference type="AlphaFoldDB" id="A0A6A5Z2S4"/>
<proteinExistence type="predicted"/>
<evidence type="ECO:0000313" key="2">
    <source>
        <dbReference type="Proteomes" id="UP000799770"/>
    </source>
</evidence>
<accession>A0A6A5Z2S4</accession>
<dbReference type="EMBL" id="ML977327">
    <property type="protein sequence ID" value="KAF2113735.1"/>
    <property type="molecule type" value="Genomic_DNA"/>
</dbReference>